<keyword evidence="4" id="KW-0472">Membrane</keyword>
<evidence type="ECO:0000313" key="7">
    <source>
        <dbReference type="Proteomes" id="UP000192578"/>
    </source>
</evidence>
<dbReference type="InterPro" id="IPR001828">
    <property type="entry name" value="ANF_lig-bd_rcpt"/>
</dbReference>
<evidence type="ECO:0000256" key="2">
    <source>
        <dbReference type="ARBA" id="ARBA00022692"/>
    </source>
</evidence>
<evidence type="ECO:0000256" key="1">
    <source>
        <dbReference type="ARBA" id="ARBA00004370"/>
    </source>
</evidence>
<gene>
    <name evidence="6" type="ORF">BV898_12857</name>
</gene>
<evidence type="ECO:0000256" key="4">
    <source>
        <dbReference type="ARBA" id="ARBA00023136"/>
    </source>
</evidence>
<keyword evidence="2" id="KW-0812">Transmembrane</keyword>
<evidence type="ECO:0000313" key="6">
    <source>
        <dbReference type="EMBL" id="OQV12936.1"/>
    </source>
</evidence>
<dbReference type="EMBL" id="MTYJ01000134">
    <property type="protein sequence ID" value="OQV12936.1"/>
    <property type="molecule type" value="Genomic_DNA"/>
</dbReference>
<dbReference type="InterPro" id="IPR028082">
    <property type="entry name" value="Peripla_BP_I"/>
</dbReference>
<name>A0A1W0WCJ3_HYPEX</name>
<dbReference type="SUPFAM" id="SSF53822">
    <property type="entry name" value="Periplasmic binding protein-like I"/>
    <property type="match status" value="1"/>
</dbReference>
<dbReference type="GO" id="GO:0016020">
    <property type="term" value="C:membrane"/>
    <property type="evidence" value="ECO:0007669"/>
    <property type="project" value="UniProtKB-SubCell"/>
</dbReference>
<reference evidence="7" key="1">
    <citation type="submission" date="2017-01" db="EMBL/GenBank/DDBJ databases">
        <title>Comparative genomics of anhydrobiosis in the tardigrade Hypsibius dujardini.</title>
        <authorList>
            <person name="Yoshida Y."/>
            <person name="Koutsovoulos G."/>
            <person name="Laetsch D."/>
            <person name="Stevens L."/>
            <person name="Kumar S."/>
            <person name="Horikawa D."/>
            <person name="Ishino K."/>
            <person name="Komine S."/>
            <person name="Tomita M."/>
            <person name="Blaxter M."/>
            <person name="Arakawa K."/>
        </authorList>
    </citation>
    <scope>NUCLEOTIDE SEQUENCE [LARGE SCALE GENOMIC DNA]</scope>
    <source>
        <strain evidence="7">Z151</strain>
    </source>
</reference>
<evidence type="ECO:0000256" key="3">
    <source>
        <dbReference type="ARBA" id="ARBA00022989"/>
    </source>
</evidence>
<dbReference type="Gene3D" id="3.40.50.2300">
    <property type="match status" value="2"/>
</dbReference>
<comment type="caution">
    <text evidence="6">The sequence shown here is derived from an EMBL/GenBank/DDBJ whole genome shotgun (WGS) entry which is preliminary data.</text>
</comment>
<comment type="subcellular location">
    <subcellularLocation>
        <location evidence="1">Membrane</location>
    </subcellularLocation>
</comment>
<protein>
    <recommendedName>
        <fullName evidence="5">Receptor ligand binding region domain-containing protein</fullName>
    </recommendedName>
</protein>
<dbReference type="AlphaFoldDB" id="A0A1W0WCJ3"/>
<accession>A0A1W0WCJ3</accession>
<dbReference type="Proteomes" id="UP000192578">
    <property type="component" value="Unassembled WGS sequence"/>
</dbReference>
<feature type="domain" description="Receptor ligand binding region" evidence="5">
    <location>
        <begin position="62"/>
        <end position="286"/>
    </location>
</feature>
<dbReference type="Pfam" id="PF01094">
    <property type="entry name" value="ANF_receptor"/>
    <property type="match status" value="1"/>
</dbReference>
<organism evidence="6 7">
    <name type="scientific">Hypsibius exemplaris</name>
    <name type="common">Freshwater tardigrade</name>
    <dbReference type="NCBI Taxonomy" id="2072580"/>
    <lineage>
        <taxon>Eukaryota</taxon>
        <taxon>Metazoa</taxon>
        <taxon>Ecdysozoa</taxon>
        <taxon>Tardigrada</taxon>
        <taxon>Eutardigrada</taxon>
        <taxon>Parachela</taxon>
        <taxon>Hypsibioidea</taxon>
        <taxon>Hypsibiidae</taxon>
        <taxon>Hypsibius</taxon>
    </lineage>
</organism>
<keyword evidence="7" id="KW-1185">Reference proteome</keyword>
<sequence>MIILLKRPTAFLIIWSIAAILGGTAVQLQSAIHVRPLDIEVISPAYTGTKLGLLGSLPFVGPAYSSALEDIKKDFPLLNVSQVFVIPSESSEECPESEINELAKYYYRRRTGIPAEDSRNRLTLFVFTGCSKSLGGIQQFGTGLNKVVLSSGSSSTYLTDKTGFPTLLTTVLAQSAMFGVLPKLVRLYNWTTVSVVTEIGGVNSAYEGGGRAIYNILSGLKPRVDTKFVPVSLTGPVTPSELTAILDKLKASSRIIFIAADSYPANKLLIQARINGMIDASYVYVLISPLTLPFDGSRLRNSSREYRFEEARASYSSCLLLGLGSELEFIQNLSMPASHPFVNVWKAKSESEYNYTYTDGKRVS</sequence>
<evidence type="ECO:0000259" key="5">
    <source>
        <dbReference type="Pfam" id="PF01094"/>
    </source>
</evidence>
<proteinExistence type="predicted"/>
<keyword evidence="3" id="KW-1133">Transmembrane helix</keyword>